<dbReference type="GO" id="GO:0016020">
    <property type="term" value="C:membrane"/>
    <property type="evidence" value="ECO:0007669"/>
    <property type="project" value="TreeGrafter"/>
</dbReference>
<sequence length="312" mass="34899">MRRILLITLLFLQAQLMAQKTSTMFNPAASPTLAAQTTFATLPGRNLAYRTVGNGEPFILCNRFRGILDSWDPIFIDQLSAHYKVILFDYSGVGLSTGELPLEIASVANDVRDLAKHLKLSRFILGGWSFGGAVAQTFAVHHPDMVTQLILIGTGPAGANEHKLDPLFIETASHVVNDLKDFEILFYEPASATSREKARESFDRIALRKTDLDKPVPPEVWPRYFKAAADYRADQNNTREKLGKLNIPVLALCGDHDISFPVQNWYAMTGSMPNLFISVYPSAGHAPQDQYPLLSFRLIHGFIQQHHDYRSK</sequence>
<keyword evidence="1" id="KW-0732">Signal</keyword>
<protein>
    <submittedName>
        <fullName evidence="3">Putative hydrolase</fullName>
    </submittedName>
</protein>
<dbReference type="PANTHER" id="PTHR43798:SF5">
    <property type="entry name" value="MONOACYLGLYCEROL LIPASE ABHD6"/>
    <property type="match status" value="1"/>
</dbReference>
<proteinExistence type="predicted"/>
<evidence type="ECO:0000313" key="3">
    <source>
        <dbReference type="EMBL" id="GAO44697.1"/>
    </source>
</evidence>
<name>A0A0E9N3Y7_9BACT</name>
<reference evidence="3 4" key="1">
    <citation type="submission" date="2015-04" db="EMBL/GenBank/DDBJ databases">
        <title>Whole genome shotgun sequence of Flavihumibacter petaseus NBRC 106054.</title>
        <authorList>
            <person name="Miyazawa S."/>
            <person name="Hosoyama A."/>
            <person name="Hashimoto M."/>
            <person name="Noguchi M."/>
            <person name="Tsuchikane K."/>
            <person name="Ohji S."/>
            <person name="Yamazoe A."/>
            <person name="Ichikawa N."/>
            <person name="Kimura A."/>
            <person name="Fujita N."/>
        </authorList>
    </citation>
    <scope>NUCLEOTIDE SEQUENCE [LARGE SCALE GENOMIC DNA]</scope>
    <source>
        <strain evidence="3 4">NBRC 106054</strain>
    </source>
</reference>
<evidence type="ECO:0000256" key="1">
    <source>
        <dbReference type="SAM" id="SignalP"/>
    </source>
</evidence>
<dbReference type="PRINTS" id="PR00111">
    <property type="entry name" value="ABHYDROLASE"/>
</dbReference>
<dbReference type="InterPro" id="IPR050266">
    <property type="entry name" value="AB_hydrolase_sf"/>
</dbReference>
<keyword evidence="4" id="KW-1185">Reference proteome</keyword>
<feature type="chain" id="PRO_5002429893" evidence="1">
    <location>
        <begin position="19"/>
        <end position="312"/>
    </location>
</feature>
<dbReference type="GO" id="GO:0046464">
    <property type="term" value="P:acylglycerol catabolic process"/>
    <property type="evidence" value="ECO:0007669"/>
    <property type="project" value="TreeGrafter"/>
</dbReference>
<dbReference type="Gene3D" id="3.40.50.1820">
    <property type="entry name" value="alpha/beta hydrolase"/>
    <property type="match status" value="1"/>
</dbReference>
<dbReference type="SUPFAM" id="SSF53474">
    <property type="entry name" value="alpha/beta-Hydrolases"/>
    <property type="match status" value="1"/>
</dbReference>
<dbReference type="Pfam" id="PF00561">
    <property type="entry name" value="Abhydrolase_1"/>
    <property type="match status" value="1"/>
</dbReference>
<dbReference type="InterPro" id="IPR000073">
    <property type="entry name" value="AB_hydrolase_1"/>
</dbReference>
<feature type="domain" description="AB hydrolase-1" evidence="2">
    <location>
        <begin position="57"/>
        <end position="289"/>
    </location>
</feature>
<accession>A0A0E9N3Y7</accession>
<keyword evidence="3" id="KW-0378">Hydrolase</keyword>
<gene>
    <name evidence="3" type="ORF">FPE01S_03_07360</name>
</gene>
<dbReference type="Proteomes" id="UP000033121">
    <property type="component" value="Unassembled WGS sequence"/>
</dbReference>
<dbReference type="PANTHER" id="PTHR43798">
    <property type="entry name" value="MONOACYLGLYCEROL LIPASE"/>
    <property type="match status" value="1"/>
</dbReference>
<evidence type="ECO:0000259" key="2">
    <source>
        <dbReference type="Pfam" id="PF00561"/>
    </source>
</evidence>
<organism evidence="3 4">
    <name type="scientific">Flavihumibacter petaseus NBRC 106054</name>
    <dbReference type="NCBI Taxonomy" id="1220578"/>
    <lineage>
        <taxon>Bacteria</taxon>
        <taxon>Pseudomonadati</taxon>
        <taxon>Bacteroidota</taxon>
        <taxon>Chitinophagia</taxon>
        <taxon>Chitinophagales</taxon>
        <taxon>Chitinophagaceae</taxon>
        <taxon>Flavihumibacter</taxon>
    </lineage>
</organism>
<comment type="caution">
    <text evidence="3">The sequence shown here is derived from an EMBL/GenBank/DDBJ whole genome shotgun (WGS) entry which is preliminary data.</text>
</comment>
<dbReference type="EMBL" id="BBWV01000003">
    <property type="protein sequence ID" value="GAO44697.1"/>
    <property type="molecule type" value="Genomic_DNA"/>
</dbReference>
<feature type="signal peptide" evidence="1">
    <location>
        <begin position="1"/>
        <end position="18"/>
    </location>
</feature>
<dbReference type="GO" id="GO:0047372">
    <property type="term" value="F:monoacylglycerol lipase activity"/>
    <property type="evidence" value="ECO:0007669"/>
    <property type="project" value="TreeGrafter"/>
</dbReference>
<dbReference type="RefSeq" id="WP_217998236.1">
    <property type="nucleotide sequence ID" value="NZ_BBWV01000003.1"/>
</dbReference>
<dbReference type="AlphaFoldDB" id="A0A0E9N3Y7"/>
<dbReference type="InterPro" id="IPR029058">
    <property type="entry name" value="AB_hydrolase_fold"/>
</dbReference>
<dbReference type="STRING" id="1220578.FPE01S_03_07360"/>
<evidence type="ECO:0000313" key="4">
    <source>
        <dbReference type="Proteomes" id="UP000033121"/>
    </source>
</evidence>